<evidence type="ECO:0000313" key="2">
    <source>
        <dbReference type="Proteomes" id="UP000320585"/>
    </source>
</evidence>
<name>A0A8D5A5E2_9FIRM</name>
<evidence type="ECO:0008006" key="3">
    <source>
        <dbReference type="Google" id="ProtNLM"/>
    </source>
</evidence>
<dbReference type="KEGG" id="dho:Dia5BBH33_03800"/>
<sequence>MAEIVKMIDIVKTVTQILKDEFKCTVYSDEALENFKKPCFFIAAIPVSIPQTTNFMEKHISIVLTYFPKDSMRDEVHYLDVFDRIQSYFALGMKVGGRFLHVDRVTPDRVGEEQDILQITIEIIYLEQTGKSESGAEMMEEIEVNGLNGDETVHDFIDKNS</sequence>
<dbReference type="Pfam" id="PF20765">
    <property type="entry name" value="Phage_tail_terminator_8"/>
    <property type="match status" value="1"/>
</dbReference>
<dbReference type="OrthoDB" id="1634197at2"/>
<dbReference type="InterPro" id="IPR049254">
    <property type="entry name" value="Phage_tail_terminator"/>
</dbReference>
<accession>A0A8D5A5E2</accession>
<dbReference type="RefSeq" id="WP_143332267.1">
    <property type="nucleotide sequence ID" value="NZ_AP019697.1"/>
</dbReference>
<dbReference type="Proteomes" id="UP000320585">
    <property type="component" value="Chromosome"/>
</dbReference>
<dbReference type="GeneID" id="92715603"/>
<reference evidence="2" key="1">
    <citation type="submission" date="2019-05" db="EMBL/GenBank/DDBJ databases">
        <title>Complete genome sequencing of Dialister sp. strain 5BBH33.</title>
        <authorList>
            <person name="Sakamoto M."/>
            <person name="Murakami T."/>
            <person name="Mori H."/>
        </authorList>
    </citation>
    <scope>NUCLEOTIDE SEQUENCE [LARGE SCALE GENOMIC DNA]</scope>
    <source>
        <strain evidence="2">5BBH33</strain>
    </source>
</reference>
<organism evidence="1 2">
    <name type="scientific">Dialister hominis</name>
    <dbReference type="NCBI Taxonomy" id="2582419"/>
    <lineage>
        <taxon>Bacteria</taxon>
        <taxon>Bacillati</taxon>
        <taxon>Bacillota</taxon>
        <taxon>Negativicutes</taxon>
        <taxon>Veillonellales</taxon>
        <taxon>Veillonellaceae</taxon>
        <taxon>Dialister</taxon>
    </lineage>
</organism>
<proteinExistence type="predicted"/>
<dbReference type="AlphaFoldDB" id="A0A8D5A5E2"/>
<gene>
    <name evidence="1" type="ORF">Dia5BBH33_03800</name>
</gene>
<evidence type="ECO:0000313" key="1">
    <source>
        <dbReference type="EMBL" id="BBK24445.1"/>
    </source>
</evidence>
<keyword evidence="2" id="KW-1185">Reference proteome</keyword>
<dbReference type="EMBL" id="AP019697">
    <property type="protein sequence ID" value="BBK24445.1"/>
    <property type="molecule type" value="Genomic_DNA"/>
</dbReference>
<protein>
    <recommendedName>
        <fullName evidence="3">Phage protein</fullName>
    </recommendedName>
</protein>